<keyword evidence="2" id="KW-1185">Reference proteome</keyword>
<accession>A0A1S8A5X5</accession>
<evidence type="ECO:0000313" key="1">
    <source>
        <dbReference type="EMBL" id="GAW25463.1"/>
    </source>
</evidence>
<name>A0A1S8A5X5_ROSNE</name>
<protein>
    <submittedName>
        <fullName evidence="1">Uncharacterized protein</fullName>
    </submittedName>
</protein>
<proteinExistence type="predicted"/>
<gene>
    <name evidence="1" type="ORF">SAMD00023353_0700860</name>
</gene>
<sequence length="66" mass="7077">MCVAHANSRLLALSRTLCLMGPPQKTSAAVAIGDGSEPVIGNRFAGFAWITKILGHLGRTKKQKRM</sequence>
<evidence type="ECO:0000313" key="2">
    <source>
        <dbReference type="Proteomes" id="UP000054516"/>
    </source>
</evidence>
<dbReference type="Proteomes" id="UP000054516">
    <property type="component" value="Unassembled WGS sequence"/>
</dbReference>
<dbReference type="EMBL" id="DF977452">
    <property type="protein sequence ID" value="GAW25463.1"/>
    <property type="molecule type" value="Genomic_DNA"/>
</dbReference>
<dbReference type="AlphaFoldDB" id="A0A1S8A5X5"/>
<reference evidence="1" key="1">
    <citation type="submission" date="2016-03" db="EMBL/GenBank/DDBJ databases">
        <title>Draft genome sequence of Rosellinia necatrix.</title>
        <authorList>
            <person name="Kanematsu S."/>
        </authorList>
    </citation>
    <scope>NUCLEOTIDE SEQUENCE [LARGE SCALE GENOMIC DNA]</scope>
    <source>
        <strain evidence="1">W97</strain>
    </source>
</reference>
<organism evidence="1">
    <name type="scientific">Rosellinia necatrix</name>
    <name type="common">White root-rot fungus</name>
    <dbReference type="NCBI Taxonomy" id="77044"/>
    <lineage>
        <taxon>Eukaryota</taxon>
        <taxon>Fungi</taxon>
        <taxon>Dikarya</taxon>
        <taxon>Ascomycota</taxon>
        <taxon>Pezizomycotina</taxon>
        <taxon>Sordariomycetes</taxon>
        <taxon>Xylariomycetidae</taxon>
        <taxon>Xylariales</taxon>
        <taxon>Xylariaceae</taxon>
        <taxon>Rosellinia</taxon>
    </lineage>
</organism>